<comment type="caution">
    <text evidence="1">The sequence shown here is derived from an EMBL/GenBank/DDBJ whole genome shotgun (WGS) entry which is preliminary data.</text>
</comment>
<gene>
    <name evidence="1" type="ORF">BC938DRAFT_484019</name>
</gene>
<reference evidence="1 2" key="1">
    <citation type="journal article" date="2018" name="New Phytol.">
        <title>Phylogenomics of Endogonaceae and evolution of mycorrhizas within Mucoromycota.</title>
        <authorList>
            <person name="Chang Y."/>
            <person name="Desiro A."/>
            <person name="Na H."/>
            <person name="Sandor L."/>
            <person name="Lipzen A."/>
            <person name="Clum A."/>
            <person name="Barry K."/>
            <person name="Grigoriev I.V."/>
            <person name="Martin F.M."/>
            <person name="Stajich J.E."/>
            <person name="Smith M.E."/>
            <person name="Bonito G."/>
            <person name="Spatafora J.W."/>
        </authorList>
    </citation>
    <scope>NUCLEOTIDE SEQUENCE [LARGE SCALE GENOMIC DNA]</scope>
    <source>
        <strain evidence="1 2">AD002</strain>
    </source>
</reference>
<sequence>SALLLRKVLSHSFKICEFWLRWLIRVHLFIFSSEQETKPTTNNLILSNSQLMGDRKTPMTPKAAARIQSSVAKQSGGGVRKDTFAARVQSAAAQNVNRGVVGSDGVAKTTSGVIVAKKYYSLWNAYEEREIIKPMTSTLLASTSKRSEVVEPVAFKIYSTK</sequence>
<evidence type="ECO:0000313" key="2">
    <source>
        <dbReference type="Proteomes" id="UP000274822"/>
    </source>
</evidence>
<dbReference type="Proteomes" id="UP000274822">
    <property type="component" value="Unassembled WGS sequence"/>
</dbReference>
<proteinExistence type="predicted"/>
<protein>
    <submittedName>
        <fullName evidence="1">Uncharacterized protein</fullName>
    </submittedName>
</protein>
<name>A0A433R0D0_9FUNG</name>
<accession>A0A433R0D0</accession>
<organism evidence="1 2">
    <name type="scientific">Jimgerdemannia flammicorona</name>
    <dbReference type="NCBI Taxonomy" id="994334"/>
    <lineage>
        <taxon>Eukaryota</taxon>
        <taxon>Fungi</taxon>
        <taxon>Fungi incertae sedis</taxon>
        <taxon>Mucoromycota</taxon>
        <taxon>Mucoromycotina</taxon>
        <taxon>Endogonomycetes</taxon>
        <taxon>Endogonales</taxon>
        <taxon>Endogonaceae</taxon>
        <taxon>Jimgerdemannia</taxon>
    </lineage>
</organism>
<dbReference type="AlphaFoldDB" id="A0A433R0D0"/>
<keyword evidence="2" id="KW-1185">Reference proteome</keyword>
<evidence type="ECO:0000313" key="1">
    <source>
        <dbReference type="EMBL" id="RUS35415.1"/>
    </source>
</evidence>
<feature type="non-terminal residue" evidence="1">
    <location>
        <position position="1"/>
    </location>
</feature>
<dbReference type="EMBL" id="RBNJ01000095">
    <property type="protein sequence ID" value="RUS35415.1"/>
    <property type="molecule type" value="Genomic_DNA"/>
</dbReference>